<dbReference type="EMBL" id="MU826837">
    <property type="protein sequence ID" value="KAJ7372355.1"/>
    <property type="molecule type" value="Genomic_DNA"/>
</dbReference>
<dbReference type="Proteomes" id="UP001163046">
    <property type="component" value="Unassembled WGS sequence"/>
</dbReference>
<accession>A0A9W9YZQ8</accession>
<reference evidence="2" key="1">
    <citation type="submission" date="2023-01" db="EMBL/GenBank/DDBJ databases">
        <title>Genome assembly of the deep-sea coral Lophelia pertusa.</title>
        <authorList>
            <person name="Herrera S."/>
            <person name="Cordes E."/>
        </authorList>
    </citation>
    <scope>NUCLEOTIDE SEQUENCE</scope>
    <source>
        <strain evidence="2">USNM1676648</strain>
        <tissue evidence="2">Polyp</tissue>
    </source>
</reference>
<dbReference type="Gene3D" id="1.10.533.10">
    <property type="entry name" value="Death Domain, Fas"/>
    <property type="match status" value="1"/>
</dbReference>
<sequence length="205" mass="22869">MFINELSHETIEELYGALEKVPTLDWKVLMRSGWFRSVYSEDDIATIAEISSKGVRPAKVLLDDMTHREIALQDLVNGLKDIGNNKAVSIIMKGAEKSGLDIQYSGGRPPPLFSTGQPQEHSSFSRTQPIQRREQSENITTSGSGINTTSGSGISGHRRRRTSLQSGTWNSDILVETVVPFPLLFTLSGFTAYRHVNYKYFLFKG</sequence>
<feature type="compositionally biased region" description="Low complexity" evidence="1">
    <location>
        <begin position="138"/>
        <end position="152"/>
    </location>
</feature>
<evidence type="ECO:0000256" key="1">
    <source>
        <dbReference type="SAM" id="MobiDB-lite"/>
    </source>
</evidence>
<dbReference type="AlphaFoldDB" id="A0A9W9YZQ8"/>
<dbReference type="SUPFAM" id="SSF47986">
    <property type="entry name" value="DEATH domain"/>
    <property type="match status" value="1"/>
</dbReference>
<dbReference type="OrthoDB" id="6007623at2759"/>
<comment type="caution">
    <text evidence="2">The sequence shown here is derived from an EMBL/GenBank/DDBJ whole genome shotgun (WGS) entry which is preliminary data.</text>
</comment>
<feature type="region of interest" description="Disordered" evidence="1">
    <location>
        <begin position="108"/>
        <end position="162"/>
    </location>
</feature>
<evidence type="ECO:0000313" key="2">
    <source>
        <dbReference type="EMBL" id="KAJ7372355.1"/>
    </source>
</evidence>
<protein>
    <submittedName>
        <fullName evidence="2">Uncharacterized protein</fullName>
    </submittedName>
</protein>
<name>A0A9W9YZQ8_9CNID</name>
<organism evidence="2 3">
    <name type="scientific">Desmophyllum pertusum</name>
    <dbReference type="NCBI Taxonomy" id="174260"/>
    <lineage>
        <taxon>Eukaryota</taxon>
        <taxon>Metazoa</taxon>
        <taxon>Cnidaria</taxon>
        <taxon>Anthozoa</taxon>
        <taxon>Hexacorallia</taxon>
        <taxon>Scleractinia</taxon>
        <taxon>Caryophylliina</taxon>
        <taxon>Caryophylliidae</taxon>
        <taxon>Desmophyllum</taxon>
    </lineage>
</organism>
<dbReference type="InterPro" id="IPR011029">
    <property type="entry name" value="DEATH-like_dom_sf"/>
</dbReference>
<keyword evidence="3" id="KW-1185">Reference proteome</keyword>
<proteinExistence type="predicted"/>
<gene>
    <name evidence="2" type="ORF">OS493_019800</name>
</gene>
<feature type="compositionally biased region" description="Polar residues" evidence="1">
    <location>
        <begin position="114"/>
        <end position="130"/>
    </location>
</feature>
<evidence type="ECO:0000313" key="3">
    <source>
        <dbReference type="Proteomes" id="UP001163046"/>
    </source>
</evidence>